<dbReference type="AlphaFoldDB" id="A0AAN5D831"/>
<evidence type="ECO:0000313" key="1">
    <source>
        <dbReference type="EMBL" id="GMR58581.1"/>
    </source>
</evidence>
<feature type="non-terminal residue" evidence="1">
    <location>
        <position position="1"/>
    </location>
</feature>
<protein>
    <submittedName>
        <fullName evidence="1">Uncharacterized protein</fullName>
    </submittedName>
</protein>
<feature type="non-terminal residue" evidence="1">
    <location>
        <position position="103"/>
    </location>
</feature>
<comment type="caution">
    <text evidence="1">The sequence shown here is derived from an EMBL/GenBank/DDBJ whole genome shotgun (WGS) entry which is preliminary data.</text>
</comment>
<evidence type="ECO:0000313" key="2">
    <source>
        <dbReference type="Proteomes" id="UP001328107"/>
    </source>
</evidence>
<dbReference type="EMBL" id="BTRK01000006">
    <property type="protein sequence ID" value="GMR58581.1"/>
    <property type="molecule type" value="Genomic_DNA"/>
</dbReference>
<reference evidence="2" key="1">
    <citation type="submission" date="2022-10" db="EMBL/GenBank/DDBJ databases">
        <title>Genome assembly of Pristionchus species.</title>
        <authorList>
            <person name="Yoshida K."/>
            <person name="Sommer R.J."/>
        </authorList>
    </citation>
    <scope>NUCLEOTIDE SEQUENCE [LARGE SCALE GENOMIC DNA]</scope>
    <source>
        <strain evidence="2">RS5460</strain>
    </source>
</reference>
<keyword evidence="2" id="KW-1185">Reference proteome</keyword>
<accession>A0AAN5D831</accession>
<name>A0AAN5D831_9BILA</name>
<dbReference type="Proteomes" id="UP001328107">
    <property type="component" value="Unassembled WGS sequence"/>
</dbReference>
<gene>
    <name evidence="1" type="ORF">PMAYCL1PPCAC_28776</name>
</gene>
<proteinExistence type="predicted"/>
<organism evidence="1 2">
    <name type="scientific">Pristionchus mayeri</name>
    <dbReference type="NCBI Taxonomy" id="1317129"/>
    <lineage>
        <taxon>Eukaryota</taxon>
        <taxon>Metazoa</taxon>
        <taxon>Ecdysozoa</taxon>
        <taxon>Nematoda</taxon>
        <taxon>Chromadorea</taxon>
        <taxon>Rhabditida</taxon>
        <taxon>Rhabditina</taxon>
        <taxon>Diplogasteromorpha</taxon>
        <taxon>Diplogasteroidea</taxon>
        <taxon>Neodiplogasteridae</taxon>
        <taxon>Pristionchus</taxon>
    </lineage>
</organism>
<sequence>VGLRFGDPLFIMANQNNATFKTDSKNETNLPVTPSCLGNTTTKPNLCFTVNHPKMKLRDRLNGSTVVFIEDKKEIGSTSAVDPLFWQKIHELTPCDPSLIVDD</sequence>